<dbReference type="InterPro" id="IPR035441">
    <property type="entry name" value="TFIIS/LEDGF_dom_sf"/>
</dbReference>
<feature type="domain" description="TFIIS central" evidence="9">
    <location>
        <begin position="237"/>
        <end position="361"/>
    </location>
</feature>
<name>A0A2C6LC37_9APIC</name>
<proteinExistence type="predicted"/>
<dbReference type="Gene3D" id="1.20.930.10">
    <property type="entry name" value="Conserved domain common to transcription factors TFIIS, elongin A, CRSP70"/>
    <property type="match status" value="1"/>
</dbReference>
<dbReference type="InterPro" id="IPR035100">
    <property type="entry name" value="TF_IIS-typ"/>
</dbReference>
<dbReference type="EMBL" id="MIGC01000654">
    <property type="protein sequence ID" value="PHJ24533.1"/>
    <property type="molecule type" value="Genomic_DNA"/>
</dbReference>
<dbReference type="PROSITE" id="PS51319">
    <property type="entry name" value="TFIIS_N"/>
    <property type="match status" value="1"/>
</dbReference>
<keyword evidence="10" id="KW-0648">Protein biosynthesis</keyword>
<evidence type="ECO:0000256" key="7">
    <source>
        <dbReference type="SAM" id="MobiDB-lite"/>
    </source>
</evidence>
<evidence type="ECO:0000256" key="4">
    <source>
        <dbReference type="ARBA" id="ARBA00022833"/>
    </source>
</evidence>
<dbReference type="InterPro" id="IPR003617">
    <property type="entry name" value="TFIIS/CRSP70_N_sub"/>
</dbReference>
<feature type="region of interest" description="Disordered" evidence="7">
    <location>
        <begin position="161"/>
        <end position="234"/>
    </location>
</feature>
<evidence type="ECO:0000259" key="8">
    <source>
        <dbReference type="PROSITE" id="PS51319"/>
    </source>
</evidence>
<evidence type="ECO:0000256" key="3">
    <source>
        <dbReference type="ARBA" id="ARBA00022771"/>
    </source>
</evidence>
<dbReference type="CDD" id="cd00183">
    <property type="entry name" value="TFIIS_I"/>
    <property type="match status" value="1"/>
</dbReference>
<evidence type="ECO:0000256" key="2">
    <source>
        <dbReference type="ARBA" id="ARBA00022723"/>
    </source>
</evidence>
<dbReference type="PANTHER" id="PTHR11477">
    <property type="entry name" value="TRANSCRIPTION FACTOR S-II ZINC FINGER DOMAIN-CONTAINING PROTEIN"/>
    <property type="match status" value="1"/>
</dbReference>
<dbReference type="Proteomes" id="UP000221165">
    <property type="component" value="Unassembled WGS sequence"/>
</dbReference>
<feature type="compositionally biased region" description="Polar residues" evidence="7">
    <location>
        <begin position="14"/>
        <end position="24"/>
    </location>
</feature>
<dbReference type="GO" id="GO:0003746">
    <property type="term" value="F:translation elongation factor activity"/>
    <property type="evidence" value="ECO:0007669"/>
    <property type="project" value="UniProtKB-KW"/>
</dbReference>
<gene>
    <name evidence="10" type="ORF">CSUI_001618</name>
</gene>
<accession>A0A2C6LC37</accession>
<keyword evidence="3" id="KW-0863">Zinc-finger</keyword>
<dbReference type="PROSITE" id="PS51321">
    <property type="entry name" value="TFIIS_CENTRAL"/>
    <property type="match status" value="1"/>
</dbReference>
<evidence type="ECO:0000256" key="1">
    <source>
        <dbReference type="ARBA" id="ARBA00004123"/>
    </source>
</evidence>
<dbReference type="PANTHER" id="PTHR11477:SF0">
    <property type="entry name" value="IP08861P-RELATED"/>
    <property type="match status" value="1"/>
</dbReference>
<dbReference type="AlphaFoldDB" id="A0A2C6LC37"/>
<dbReference type="VEuPathDB" id="ToxoDB:CSUI_001618"/>
<dbReference type="GO" id="GO:0008270">
    <property type="term" value="F:zinc ion binding"/>
    <property type="evidence" value="ECO:0007669"/>
    <property type="project" value="UniProtKB-KW"/>
</dbReference>
<keyword evidence="11" id="KW-1185">Reference proteome</keyword>
<dbReference type="SUPFAM" id="SSF47676">
    <property type="entry name" value="Conserved domain common to transcription factors TFIIS, elongin A, CRSP70"/>
    <property type="match status" value="1"/>
</dbReference>
<evidence type="ECO:0000313" key="10">
    <source>
        <dbReference type="EMBL" id="PHJ24533.1"/>
    </source>
</evidence>
<keyword evidence="10" id="KW-0251">Elongation factor</keyword>
<evidence type="ECO:0000259" key="9">
    <source>
        <dbReference type="PROSITE" id="PS51321"/>
    </source>
</evidence>
<dbReference type="InterPro" id="IPR036575">
    <property type="entry name" value="TFIIS_cen_dom_sf"/>
</dbReference>
<dbReference type="SUPFAM" id="SSF46942">
    <property type="entry name" value="Elongation factor TFIIS domain 2"/>
    <property type="match status" value="1"/>
</dbReference>
<dbReference type="InterPro" id="IPR003618">
    <property type="entry name" value="TFIIS_cen_dom"/>
</dbReference>
<feature type="domain" description="TFIIS N-terminal" evidence="8">
    <location>
        <begin position="84"/>
        <end position="163"/>
    </location>
</feature>
<dbReference type="InterPro" id="IPR017923">
    <property type="entry name" value="TFIIS_N"/>
</dbReference>
<evidence type="ECO:0000313" key="11">
    <source>
        <dbReference type="Proteomes" id="UP000221165"/>
    </source>
</evidence>
<dbReference type="Pfam" id="PF08711">
    <property type="entry name" value="Med26"/>
    <property type="match status" value="1"/>
</dbReference>
<protein>
    <submittedName>
        <fullName evidence="10">Transcription elongation factor</fullName>
    </submittedName>
</protein>
<sequence>MIASEHRTAAGPAVSSSAGDSPNSFEGCAGVSSDSGCPMNGLRGTSGNLPHSAAARSAALATCSALERVERILELKKTIDKARNSVDGNADGAPAVGASISVEVVESAVEALTVLDNVVMTRELLSKTRVGVSVGKLRSHPHPVIRSRCTHLVQKWKAVIGGPSTQKDGSMRPGCNSHSPVDRSAREAAKKQTNSPNAAAGSQEVRDPKSASRSPASDKTGTTAAEDYPGPLSGDAVRDRARGFLWRALVDGMQPKSAASSGSSAETARLASQIEKALWQEYCVNRKSTKEYNMQLKTLKWNFADQKNPDLNLKVICGVYTPEQLAVMTSAELASDEKKRMREMQKKESMEACQSDWEMKKLLETNSEGGQFPCFKCRTTKTV</sequence>
<feature type="compositionally biased region" description="Basic and acidic residues" evidence="7">
    <location>
        <begin position="180"/>
        <end position="190"/>
    </location>
</feature>
<feature type="region of interest" description="Disordered" evidence="7">
    <location>
        <begin position="1"/>
        <end position="27"/>
    </location>
</feature>
<dbReference type="GeneID" id="94425034"/>
<dbReference type="SMART" id="SM00510">
    <property type="entry name" value="TFS2M"/>
    <property type="match status" value="1"/>
</dbReference>
<organism evidence="10 11">
    <name type="scientific">Cystoisospora suis</name>
    <dbReference type="NCBI Taxonomy" id="483139"/>
    <lineage>
        <taxon>Eukaryota</taxon>
        <taxon>Sar</taxon>
        <taxon>Alveolata</taxon>
        <taxon>Apicomplexa</taxon>
        <taxon>Conoidasida</taxon>
        <taxon>Coccidia</taxon>
        <taxon>Eucoccidiorida</taxon>
        <taxon>Eimeriorina</taxon>
        <taxon>Sarcocystidae</taxon>
        <taxon>Cystoisospora</taxon>
    </lineage>
</organism>
<reference evidence="10 11" key="1">
    <citation type="journal article" date="2017" name="Int. J. Parasitol.">
        <title>The genome of the protozoan parasite Cystoisospora suis and a reverse vaccinology approach to identify vaccine candidates.</title>
        <authorList>
            <person name="Palmieri N."/>
            <person name="Shrestha A."/>
            <person name="Ruttkowski B."/>
            <person name="Beck T."/>
            <person name="Vogl C."/>
            <person name="Tomley F."/>
            <person name="Blake D.P."/>
            <person name="Joachim A."/>
        </authorList>
    </citation>
    <scope>NUCLEOTIDE SEQUENCE [LARGE SCALE GENOMIC DNA]</scope>
    <source>
        <strain evidence="10 11">Wien I</strain>
    </source>
</reference>
<feature type="compositionally biased region" description="Polar residues" evidence="7">
    <location>
        <begin position="211"/>
        <end position="223"/>
    </location>
</feature>
<dbReference type="Pfam" id="PF07500">
    <property type="entry name" value="TFIIS_M"/>
    <property type="match status" value="1"/>
</dbReference>
<dbReference type="OrthoDB" id="44867at2759"/>
<keyword evidence="4" id="KW-0862">Zinc</keyword>
<evidence type="ECO:0000256" key="6">
    <source>
        <dbReference type="PROSITE-ProRule" id="PRU00649"/>
    </source>
</evidence>
<keyword evidence="2" id="KW-0479">Metal-binding</keyword>
<dbReference type="SMART" id="SM00509">
    <property type="entry name" value="TFS2N"/>
    <property type="match status" value="1"/>
</dbReference>
<dbReference type="Gene3D" id="1.10.472.30">
    <property type="entry name" value="Transcription elongation factor S-II, central domain"/>
    <property type="match status" value="1"/>
</dbReference>
<feature type="non-terminal residue" evidence="10">
    <location>
        <position position="383"/>
    </location>
</feature>
<dbReference type="PIRSF" id="PIRSF006704">
    <property type="entry name" value="TF_IIS"/>
    <property type="match status" value="1"/>
</dbReference>
<keyword evidence="5 6" id="KW-0539">Nucleus</keyword>
<dbReference type="GO" id="GO:0005634">
    <property type="term" value="C:nucleus"/>
    <property type="evidence" value="ECO:0007669"/>
    <property type="project" value="UniProtKB-SubCell"/>
</dbReference>
<dbReference type="GO" id="GO:0006351">
    <property type="term" value="P:DNA-templated transcription"/>
    <property type="evidence" value="ECO:0007669"/>
    <property type="project" value="InterPro"/>
</dbReference>
<evidence type="ECO:0000256" key="5">
    <source>
        <dbReference type="ARBA" id="ARBA00023242"/>
    </source>
</evidence>
<comment type="subcellular location">
    <subcellularLocation>
        <location evidence="1 6">Nucleus</location>
    </subcellularLocation>
</comment>
<comment type="caution">
    <text evidence="10">The sequence shown here is derived from an EMBL/GenBank/DDBJ whole genome shotgun (WGS) entry which is preliminary data.</text>
</comment>
<dbReference type="RefSeq" id="XP_067926206.1">
    <property type="nucleotide sequence ID" value="XM_068061823.1"/>
</dbReference>